<dbReference type="InterPro" id="IPR035985">
    <property type="entry name" value="Ubiquitin-activating_enz"/>
</dbReference>
<dbReference type="GO" id="GO:0008641">
    <property type="term" value="F:ubiquitin-like modifier activating enzyme activity"/>
    <property type="evidence" value="ECO:0007669"/>
    <property type="project" value="InterPro"/>
</dbReference>
<dbReference type="SUPFAM" id="SSF69572">
    <property type="entry name" value="Activating enzymes of the ubiquitin-like proteins"/>
    <property type="match status" value="1"/>
</dbReference>
<reference evidence="1 2" key="1">
    <citation type="submission" date="2020-04" db="EMBL/GenBank/DDBJ databases">
        <authorList>
            <person name="Zhang R."/>
            <person name="Schippers A."/>
        </authorList>
    </citation>
    <scope>NUCLEOTIDE SEQUENCE [LARGE SCALE GENOMIC DNA]</scope>
    <source>
        <strain evidence="1 2">DSM 109850</strain>
    </source>
</reference>
<sequence>MEWSNEVLEQYSRQMLVDEIGFEGQARLFETAVVLRGPEPWRGWASRYLRASGAQVEEVEADRLSLEEADGRIIEIDLGDGRGASLRHLGLALAGWLYEHVSST</sequence>
<dbReference type="AlphaFoldDB" id="A0A7Y0L3F0"/>
<protein>
    <submittedName>
        <fullName evidence="1">Uncharacterized protein</fullName>
    </submittedName>
</protein>
<dbReference type="EMBL" id="JABBVZ010000021">
    <property type="protein sequence ID" value="NMP22363.1"/>
    <property type="molecule type" value="Genomic_DNA"/>
</dbReference>
<organism evidence="1 2">
    <name type="scientific">Sulfobacillus harzensis</name>
    <dbReference type="NCBI Taxonomy" id="2729629"/>
    <lineage>
        <taxon>Bacteria</taxon>
        <taxon>Bacillati</taxon>
        <taxon>Bacillota</taxon>
        <taxon>Clostridia</taxon>
        <taxon>Eubacteriales</taxon>
        <taxon>Clostridiales Family XVII. Incertae Sedis</taxon>
        <taxon>Sulfobacillus</taxon>
    </lineage>
</organism>
<accession>A0A7Y0L3F0</accession>
<dbReference type="RefSeq" id="WP_169098598.1">
    <property type="nucleotide sequence ID" value="NZ_JABBVZ010000021.1"/>
</dbReference>
<name>A0A7Y0L3F0_9FIRM</name>
<evidence type="ECO:0000313" key="2">
    <source>
        <dbReference type="Proteomes" id="UP000533476"/>
    </source>
</evidence>
<evidence type="ECO:0000313" key="1">
    <source>
        <dbReference type="EMBL" id="NMP22363.1"/>
    </source>
</evidence>
<dbReference type="Proteomes" id="UP000533476">
    <property type="component" value="Unassembled WGS sequence"/>
</dbReference>
<gene>
    <name evidence="1" type="ORF">HIJ39_08350</name>
</gene>
<keyword evidence="2" id="KW-1185">Reference proteome</keyword>
<comment type="caution">
    <text evidence="1">The sequence shown here is derived from an EMBL/GenBank/DDBJ whole genome shotgun (WGS) entry which is preliminary data.</text>
</comment>
<proteinExistence type="predicted"/>